<dbReference type="GO" id="GO:0005886">
    <property type="term" value="C:plasma membrane"/>
    <property type="evidence" value="ECO:0007669"/>
    <property type="project" value="UniProtKB-SubCell"/>
</dbReference>
<sequence length="407" mass="47735">MAFFICILSLRIWSTYTEYEIFITKPFYYTYVTVLNAYEKKKNNRRYQVLKVKSDEGFSFYTTTYYKENLNYHRLRLQIFPSSEISFIDYLGTFYSESNIKQKERLDISTKENLLHHIASQHENSRMQGFYQAIFFATPIEKTLRESIALLGVSHLVALSGFHLGILWTLVYGLLFFLYRPFQQNFFPYRYALFDVGIFAMFILGFYVWFVDFPPSLLRSYMMVFVAWVVLLLGIELLSFTLLCSIIAFLLASSPSLLVSLSFWFSVSGVFYIFLILHYSQKSSKHLLNLLYIPFGIFVLMLPIVHSVFPITSFYQFLSPFLSLIFIFFYPLVMLLHLLGFGNILDSVLLGLFSLPPKIVFVEDKEGLLALWMLLIYLTFSFGAIGSKRIFIGFLFVAFEYMLYLFL</sequence>
<evidence type="ECO:0000259" key="7">
    <source>
        <dbReference type="Pfam" id="PF03772"/>
    </source>
</evidence>
<dbReference type="PANTHER" id="PTHR30619:SF7">
    <property type="entry name" value="BETA-LACTAMASE DOMAIN PROTEIN"/>
    <property type="match status" value="1"/>
</dbReference>
<keyword evidence="2" id="KW-1003">Cell membrane</keyword>
<evidence type="ECO:0000256" key="6">
    <source>
        <dbReference type="SAM" id="Phobius"/>
    </source>
</evidence>
<feature type="domain" description="ComEC/Rec2-related protein" evidence="7">
    <location>
        <begin position="140"/>
        <end position="339"/>
    </location>
</feature>
<dbReference type="InterPro" id="IPR052159">
    <property type="entry name" value="Competence_DNA_uptake"/>
</dbReference>
<evidence type="ECO:0000256" key="5">
    <source>
        <dbReference type="ARBA" id="ARBA00023136"/>
    </source>
</evidence>
<dbReference type="EMBL" id="FPHM01000294">
    <property type="protein sequence ID" value="SFV71684.1"/>
    <property type="molecule type" value="Genomic_DNA"/>
</dbReference>
<dbReference type="InterPro" id="IPR004477">
    <property type="entry name" value="ComEC_N"/>
</dbReference>
<feature type="transmembrane region" description="Helical" evidence="6">
    <location>
        <begin position="191"/>
        <end position="210"/>
    </location>
</feature>
<feature type="transmembrane region" description="Helical" evidence="6">
    <location>
        <begin position="257"/>
        <end position="277"/>
    </location>
</feature>
<proteinExistence type="predicted"/>
<feature type="transmembrane region" description="Helical" evidence="6">
    <location>
        <begin position="289"/>
        <end position="309"/>
    </location>
</feature>
<dbReference type="AlphaFoldDB" id="A0A1W1D0R8"/>
<feature type="transmembrane region" description="Helical" evidence="6">
    <location>
        <begin position="366"/>
        <end position="384"/>
    </location>
</feature>
<evidence type="ECO:0000256" key="1">
    <source>
        <dbReference type="ARBA" id="ARBA00004651"/>
    </source>
</evidence>
<protein>
    <submittedName>
        <fullName evidence="8">Competence protein</fullName>
    </submittedName>
</protein>
<evidence type="ECO:0000256" key="2">
    <source>
        <dbReference type="ARBA" id="ARBA00022475"/>
    </source>
</evidence>
<gene>
    <name evidence="8" type="ORF">MNB_SV-13-1892</name>
</gene>
<evidence type="ECO:0000313" key="8">
    <source>
        <dbReference type="EMBL" id="SFV71684.1"/>
    </source>
</evidence>
<evidence type="ECO:0000256" key="4">
    <source>
        <dbReference type="ARBA" id="ARBA00022989"/>
    </source>
</evidence>
<comment type="subcellular location">
    <subcellularLocation>
        <location evidence="1">Cell membrane</location>
        <topology evidence="1">Multi-pass membrane protein</topology>
    </subcellularLocation>
</comment>
<evidence type="ECO:0000256" key="3">
    <source>
        <dbReference type="ARBA" id="ARBA00022692"/>
    </source>
</evidence>
<reference evidence="8" key="1">
    <citation type="submission" date="2016-10" db="EMBL/GenBank/DDBJ databases">
        <authorList>
            <person name="de Groot N.N."/>
        </authorList>
    </citation>
    <scope>NUCLEOTIDE SEQUENCE</scope>
</reference>
<feature type="transmembrane region" description="Helical" evidence="6">
    <location>
        <begin position="148"/>
        <end position="179"/>
    </location>
</feature>
<feature type="transmembrane region" description="Helical" evidence="6">
    <location>
        <begin position="390"/>
        <end position="406"/>
    </location>
</feature>
<keyword evidence="5 6" id="KW-0472">Membrane</keyword>
<keyword evidence="4 6" id="KW-1133">Transmembrane helix</keyword>
<name>A0A1W1D0R8_9ZZZZ</name>
<dbReference type="NCBIfam" id="TIGR00360">
    <property type="entry name" value="ComEC_N-term"/>
    <property type="match status" value="1"/>
</dbReference>
<organism evidence="8">
    <name type="scientific">hydrothermal vent metagenome</name>
    <dbReference type="NCBI Taxonomy" id="652676"/>
    <lineage>
        <taxon>unclassified sequences</taxon>
        <taxon>metagenomes</taxon>
        <taxon>ecological metagenomes</taxon>
    </lineage>
</organism>
<keyword evidence="3 6" id="KW-0812">Transmembrane</keyword>
<feature type="transmembrane region" description="Helical" evidence="6">
    <location>
        <begin position="222"/>
        <end position="251"/>
    </location>
</feature>
<dbReference type="PANTHER" id="PTHR30619">
    <property type="entry name" value="DNA INTERNALIZATION/COMPETENCE PROTEIN COMEC/REC2"/>
    <property type="match status" value="1"/>
</dbReference>
<feature type="transmembrane region" description="Helical" evidence="6">
    <location>
        <begin position="321"/>
        <end position="345"/>
    </location>
</feature>
<accession>A0A1W1D0R8</accession>
<dbReference type="Pfam" id="PF03772">
    <property type="entry name" value="Competence"/>
    <property type="match status" value="1"/>
</dbReference>